<dbReference type="GO" id="GO:0003677">
    <property type="term" value="F:DNA binding"/>
    <property type="evidence" value="ECO:0007669"/>
    <property type="project" value="InterPro"/>
</dbReference>
<dbReference type="InterPro" id="IPR038279">
    <property type="entry name" value="Ndc10_dom2_sf"/>
</dbReference>
<dbReference type="OrthoDB" id="5569873at2759"/>
<protein>
    <submittedName>
        <fullName evidence="2">Uncharacterized protein</fullName>
    </submittedName>
</protein>
<feature type="compositionally biased region" description="Low complexity" evidence="1">
    <location>
        <begin position="377"/>
        <end position="394"/>
    </location>
</feature>
<proteinExistence type="predicted"/>
<sequence>MMSTLPATATSGEYDSAKRFQDLIFDLRIVLLQDIAVLKCCNAPILYRTDAGSILGNQLFNSPDFARYCEQMQVEAGEEISLLRHDLELAMAEGEHYGDVSRSAGSAFYGTVQPMQYANDFPGPGAPLPQIHPQRRIGGSRMADSPDCESFSPTISPSPLAQDPRSTSLNHTPLMDGQHGINIPRQHTPYMANQQPQAHSLPVRPLDGWSDNYLNGGGNGSPVGFGEAGPSSIGGMSPAAKRRRPEVGSGLVSPSAVTIPRPKSPYAKRPSPKGNWHPLKSLSGSPPKPVRSPLGGNMGGSSYRVGPPSCSLKATPKLPPILHLAPPASGVLPLPIDNNPVFARGYAPDQVQRSGELHRREAADTHMFPGGLRRSSDSMGEESSVGGVGDTTVTGRDELSLSEQDQISFLREENAYLKQRLRQLEISVSQRQSEVESRIARMEQLMTRGNEHAL</sequence>
<name>A0A9W8GEC1_9FUNG</name>
<organism evidence="2 3">
    <name type="scientific">Coemansia spiralis</name>
    <dbReference type="NCBI Taxonomy" id="417178"/>
    <lineage>
        <taxon>Eukaryota</taxon>
        <taxon>Fungi</taxon>
        <taxon>Fungi incertae sedis</taxon>
        <taxon>Zoopagomycota</taxon>
        <taxon>Kickxellomycotina</taxon>
        <taxon>Kickxellomycetes</taxon>
        <taxon>Kickxellales</taxon>
        <taxon>Kickxellaceae</taxon>
        <taxon>Coemansia</taxon>
    </lineage>
</organism>
<keyword evidence="3" id="KW-1185">Reference proteome</keyword>
<feature type="compositionally biased region" description="Polar residues" evidence="1">
    <location>
        <begin position="151"/>
        <end position="166"/>
    </location>
</feature>
<feature type="region of interest" description="Disordered" evidence="1">
    <location>
        <begin position="137"/>
        <end position="166"/>
    </location>
</feature>
<dbReference type="Proteomes" id="UP001151516">
    <property type="component" value="Unassembled WGS sequence"/>
</dbReference>
<dbReference type="Gene3D" id="1.10.443.20">
    <property type="entry name" value="Centromere DNA-binding protein complex CBF3 subunit, domain 2"/>
    <property type="match status" value="1"/>
</dbReference>
<evidence type="ECO:0000256" key="1">
    <source>
        <dbReference type="SAM" id="MobiDB-lite"/>
    </source>
</evidence>
<feature type="region of interest" description="Disordered" evidence="1">
    <location>
        <begin position="367"/>
        <end position="394"/>
    </location>
</feature>
<evidence type="ECO:0000313" key="3">
    <source>
        <dbReference type="Proteomes" id="UP001151516"/>
    </source>
</evidence>
<comment type="caution">
    <text evidence="2">The sequence shown here is derived from an EMBL/GenBank/DDBJ whole genome shotgun (WGS) entry which is preliminary data.</text>
</comment>
<dbReference type="AlphaFoldDB" id="A0A9W8GEC1"/>
<dbReference type="EMBL" id="JANBTX010000086">
    <property type="protein sequence ID" value="KAJ2687006.1"/>
    <property type="molecule type" value="Genomic_DNA"/>
</dbReference>
<evidence type="ECO:0000313" key="2">
    <source>
        <dbReference type="EMBL" id="KAJ2687006.1"/>
    </source>
</evidence>
<accession>A0A9W8GEC1</accession>
<gene>
    <name evidence="2" type="ORF">IWW39_003230</name>
</gene>
<reference evidence="2" key="1">
    <citation type="submission" date="2022-07" db="EMBL/GenBank/DDBJ databases">
        <title>Phylogenomic reconstructions and comparative analyses of Kickxellomycotina fungi.</title>
        <authorList>
            <person name="Reynolds N.K."/>
            <person name="Stajich J.E."/>
            <person name="Barry K."/>
            <person name="Grigoriev I.V."/>
            <person name="Crous P."/>
            <person name="Smith M.E."/>
        </authorList>
    </citation>
    <scope>NUCLEOTIDE SEQUENCE</scope>
    <source>
        <strain evidence="2">CBS 109367</strain>
    </source>
</reference>
<feature type="region of interest" description="Disordered" evidence="1">
    <location>
        <begin position="220"/>
        <end position="300"/>
    </location>
</feature>